<comment type="caution">
    <text evidence="2">The sequence shown here is derived from an EMBL/GenBank/DDBJ whole genome shotgun (WGS) entry which is preliminary data.</text>
</comment>
<keyword evidence="3" id="KW-1185">Reference proteome</keyword>
<evidence type="ECO:0000256" key="1">
    <source>
        <dbReference type="SAM" id="MobiDB-lite"/>
    </source>
</evidence>
<feature type="compositionally biased region" description="Gly residues" evidence="1">
    <location>
        <begin position="14"/>
        <end position="32"/>
    </location>
</feature>
<protein>
    <submittedName>
        <fullName evidence="2">Uncharacterized protein</fullName>
    </submittedName>
</protein>
<gene>
    <name evidence="2" type="ORF">RAJCM14343_1816</name>
</gene>
<reference evidence="2 3" key="1">
    <citation type="journal article" date="2018" name="Biodegradation">
        <title>1,4-Dioxane degradation characteristics of Rhodococcus aetherivorans JCM 14343.</title>
        <authorList>
            <person name="Inoue D."/>
            <person name="Tsunoda T."/>
            <person name="Yamamoto N."/>
            <person name="Ike M."/>
            <person name="Sei K."/>
        </authorList>
    </citation>
    <scope>NUCLEOTIDE SEQUENCE [LARGE SCALE GENOMIC DNA]</scope>
    <source>
        <strain evidence="2 3">JCM 14343</strain>
    </source>
</reference>
<feature type="region of interest" description="Disordered" evidence="1">
    <location>
        <begin position="1"/>
        <end position="54"/>
    </location>
</feature>
<evidence type="ECO:0000313" key="3">
    <source>
        <dbReference type="Proteomes" id="UP000325466"/>
    </source>
</evidence>
<sequence length="113" mass="12185">MHVIERRGQRNARCGGGAGGYGRRARGVGGRASGHEQGSCGQRRHRARQARPGARTRLEVHGELVAIHAARCRSCSRTRRRSCSVSTIVSGDRFRISAPLTLDRPSALSVGGR</sequence>
<evidence type="ECO:0000313" key="2">
    <source>
        <dbReference type="EMBL" id="GES36564.1"/>
    </source>
</evidence>
<dbReference type="EMBL" id="BLAH01000072">
    <property type="protein sequence ID" value="GES36564.1"/>
    <property type="molecule type" value="Genomic_DNA"/>
</dbReference>
<accession>A0ABQ0YJ79</accession>
<proteinExistence type="predicted"/>
<name>A0ABQ0YJ79_9NOCA</name>
<dbReference type="Proteomes" id="UP000325466">
    <property type="component" value="Unassembled WGS sequence"/>
</dbReference>
<organism evidence="2 3">
    <name type="scientific">Rhodococcus aetherivorans</name>
    <dbReference type="NCBI Taxonomy" id="191292"/>
    <lineage>
        <taxon>Bacteria</taxon>
        <taxon>Bacillati</taxon>
        <taxon>Actinomycetota</taxon>
        <taxon>Actinomycetes</taxon>
        <taxon>Mycobacteriales</taxon>
        <taxon>Nocardiaceae</taxon>
        <taxon>Rhodococcus</taxon>
    </lineage>
</organism>